<proteinExistence type="predicted"/>
<sequence>MLSLKSEKFQELSEKHDFVLEIILSLQNLLKSDIPLLQDDTKKPSGICLNEHHTEVLQLISRLKERIWTHFRRD</sequence>
<keyword evidence="2" id="KW-1185">Reference proteome</keyword>
<dbReference type="AlphaFoldDB" id="A0A5N5SRE2"/>
<evidence type="ECO:0000313" key="2">
    <source>
        <dbReference type="Proteomes" id="UP000326759"/>
    </source>
</evidence>
<reference evidence="1 2" key="1">
    <citation type="journal article" date="2019" name="PLoS Biol.">
        <title>Sex chromosomes control vertical transmission of feminizing Wolbachia symbionts in an isopod.</title>
        <authorList>
            <person name="Becking T."/>
            <person name="Chebbi M.A."/>
            <person name="Giraud I."/>
            <person name="Moumen B."/>
            <person name="Laverre T."/>
            <person name="Caubet Y."/>
            <person name="Peccoud J."/>
            <person name="Gilbert C."/>
            <person name="Cordaux R."/>
        </authorList>
    </citation>
    <scope>NUCLEOTIDE SEQUENCE [LARGE SCALE GENOMIC DNA]</scope>
    <source>
        <strain evidence="1">ANa2</strain>
        <tissue evidence="1">Whole body excluding digestive tract and cuticle</tissue>
    </source>
</reference>
<dbReference type="Proteomes" id="UP000326759">
    <property type="component" value="Unassembled WGS sequence"/>
</dbReference>
<accession>A0A5N5SRE2</accession>
<gene>
    <name evidence="1" type="ORF">Anas_07993</name>
</gene>
<name>A0A5N5SRE2_9CRUS</name>
<evidence type="ECO:0000313" key="1">
    <source>
        <dbReference type="EMBL" id="KAB7496209.1"/>
    </source>
</evidence>
<organism evidence="1 2">
    <name type="scientific">Armadillidium nasatum</name>
    <dbReference type="NCBI Taxonomy" id="96803"/>
    <lineage>
        <taxon>Eukaryota</taxon>
        <taxon>Metazoa</taxon>
        <taxon>Ecdysozoa</taxon>
        <taxon>Arthropoda</taxon>
        <taxon>Crustacea</taxon>
        <taxon>Multicrustacea</taxon>
        <taxon>Malacostraca</taxon>
        <taxon>Eumalacostraca</taxon>
        <taxon>Peracarida</taxon>
        <taxon>Isopoda</taxon>
        <taxon>Oniscidea</taxon>
        <taxon>Crinocheta</taxon>
        <taxon>Armadillidiidae</taxon>
        <taxon>Armadillidium</taxon>
    </lineage>
</organism>
<dbReference type="EMBL" id="SEYY01021620">
    <property type="protein sequence ID" value="KAB7496209.1"/>
    <property type="molecule type" value="Genomic_DNA"/>
</dbReference>
<protein>
    <submittedName>
        <fullName evidence="1">Uncharacterized protein</fullName>
    </submittedName>
</protein>
<comment type="caution">
    <text evidence="1">The sequence shown here is derived from an EMBL/GenBank/DDBJ whole genome shotgun (WGS) entry which is preliminary data.</text>
</comment>